<protein>
    <submittedName>
        <fullName evidence="6">YqaE/Pmp3 family membrane protein</fullName>
    </submittedName>
</protein>
<organism evidence="6 7">
    <name type="scientific">Pseudidiomarina taiwanensis</name>
    <dbReference type="NCBI Taxonomy" id="337250"/>
    <lineage>
        <taxon>Bacteria</taxon>
        <taxon>Pseudomonadati</taxon>
        <taxon>Pseudomonadota</taxon>
        <taxon>Gammaproteobacteria</taxon>
        <taxon>Alteromonadales</taxon>
        <taxon>Idiomarinaceae</taxon>
        <taxon>Pseudidiomarina</taxon>
    </lineage>
</organism>
<dbReference type="GO" id="GO:0016020">
    <property type="term" value="C:membrane"/>
    <property type="evidence" value="ECO:0007669"/>
    <property type="project" value="UniProtKB-SubCell"/>
</dbReference>
<name>A0A432ZFJ0_9GAMM</name>
<accession>A0A432ZFJ0</accession>
<dbReference type="InterPro" id="IPR000612">
    <property type="entry name" value="PMP3"/>
</dbReference>
<evidence type="ECO:0000256" key="4">
    <source>
        <dbReference type="ARBA" id="ARBA00022989"/>
    </source>
</evidence>
<dbReference type="Proteomes" id="UP000288279">
    <property type="component" value="Unassembled WGS sequence"/>
</dbReference>
<keyword evidence="4" id="KW-1133">Transmembrane helix</keyword>
<evidence type="ECO:0000256" key="1">
    <source>
        <dbReference type="ARBA" id="ARBA00004370"/>
    </source>
</evidence>
<reference evidence="6 7" key="1">
    <citation type="journal article" date="2011" name="Front. Microbiol.">
        <title>Genomic signatures of strain selection and enhancement in Bacillus atrophaeus var. globigii, a historical biowarfare simulant.</title>
        <authorList>
            <person name="Gibbons H.S."/>
            <person name="Broomall S.M."/>
            <person name="McNew L.A."/>
            <person name="Daligault H."/>
            <person name="Chapman C."/>
            <person name="Bruce D."/>
            <person name="Karavis M."/>
            <person name="Krepps M."/>
            <person name="McGregor P.A."/>
            <person name="Hong C."/>
            <person name="Park K.H."/>
            <person name="Akmal A."/>
            <person name="Feldman A."/>
            <person name="Lin J.S."/>
            <person name="Chang W.E."/>
            <person name="Higgs B.W."/>
            <person name="Demirev P."/>
            <person name="Lindquist J."/>
            <person name="Liem A."/>
            <person name="Fochler E."/>
            <person name="Read T.D."/>
            <person name="Tapia R."/>
            <person name="Johnson S."/>
            <person name="Bishop-Lilly K.A."/>
            <person name="Detter C."/>
            <person name="Han C."/>
            <person name="Sozhamannan S."/>
            <person name="Rosenzweig C.N."/>
            <person name="Skowronski E.W."/>
        </authorList>
    </citation>
    <scope>NUCLEOTIDE SEQUENCE [LARGE SCALE GENOMIC DNA]</scope>
    <source>
        <strain evidence="6 7">PIT1</strain>
    </source>
</reference>
<comment type="similarity">
    <text evidence="2">Belongs to the UPF0057 (PMP3) family.</text>
</comment>
<keyword evidence="3" id="KW-0812">Transmembrane</keyword>
<keyword evidence="5" id="KW-0472">Membrane</keyword>
<evidence type="ECO:0000313" key="6">
    <source>
        <dbReference type="EMBL" id="RUO76691.1"/>
    </source>
</evidence>
<evidence type="ECO:0000256" key="3">
    <source>
        <dbReference type="ARBA" id="ARBA00022692"/>
    </source>
</evidence>
<keyword evidence="7" id="KW-1185">Reference proteome</keyword>
<proteinExistence type="inferred from homology"/>
<sequence>MRYLLAIFLPPLAILTTGRIFHFILSIILCTTVIVLSVVSLLTLAWLWLICIMHAAFVIDGYHKRQIEKSGANL</sequence>
<dbReference type="RefSeq" id="WP_126827568.1">
    <property type="nucleotide sequence ID" value="NZ_PIQG01000003.1"/>
</dbReference>
<dbReference type="Pfam" id="PF01679">
    <property type="entry name" value="Pmp3"/>
    <property type="match status" value="1"/>
</dbReference>
<dbReference type="EMBL" id="PIQG01000003">
    <property type="protein sequence ID" value="RUO76691.1"/>
    <property type="molecule type" value="Genomic_DNA"/>
</dbReference>
<comment type="caution">
    <text evidence="6">The sequence shown here is derived from an EMBL/GenBank/DDBJ whole genome shotgun (WGS) entry which is preliminary data.</text>
</comment>
<comment type="subcellular location">
    <subcellularLocation>
        <location evidence="1">Membrane</location>
    </subcellularLocation>
</comment>
<evidence type="ECO:0000256" key="5">
    <source>
        <dbReference type="ARBA" id="ARBA00023136"/>
    </source>
</evidence>
<evidence type="ECO:0000256" key="2">
    <source>
        <dbReference type="ARBA" id="ARBA00009530"/>
    </source>
</evidence>
<dbReference type="AlphaFoldDB" id="A0A432ZFJ0"/>
<evidence type="ECO:0000313" key="7">
    <source>
        <dbReference type="Proteomes" id="UP000288279"/>
    </source>
</evidence>
<gene>
    <name evidence="6" type="ORF">CWI83_07120</name>
</gene>